<gene>
    <name evidence="2" type="ORF">CEJ45_23440</name>
</gene>
<dbReference type="InterPro" id="IPR000726">
    <property type="entry name" value="Glyco_hydro_19_cat"/>
</dbReference>
<proteinExistence type="predicted"/>
<dbReference type="Gene3D" id="1.10.530.10">
    <property type="match status" value="1"/>
</dbReference>
<dbReference type="GO" id="GO:0004568">
    <property type="term" value="F:chitinase activity"/>
    <property type="evidence" value="ECO:0007669"/>
    <property type="project" value="InterPro"/>
</dbReference>
<evidence type="ECO:0000313" key="2">
    <source>
        <dbReference type="EMBL" id="OWY32032.1"/>
    </source>
</evidence>
<protein>
    <submittedName>
        <fullName evidence="2">Pyocin R, lytic enzyme</fullName>
    </submittedName>
</protein>
<dbReference type="EMBL" id="NJGV01000031">
    <property type="protein sequence ID" value="OWY32032.1"/>
    <property type="molecule type" value="Genomic_DNA"/>
</dbReference>
<evidence type="ECO:0000259" key="1">
    <source>
        <dbReference type="Pfam" id="PF00182"/>
    </source>
</evidence>
<dbReference type="AlphaFoldDB" id="A0A225SMA7"/>
<evidence type="ECO:0000313" key="3">
    <source>
        <dbReference type="Proteomes" id="UP000214747"/>
    </source>
</evidence>
<sequence>MILTLAQLQRIMPASTRASLFLEPLNAAMQEFGIDTRLRMAAFLSQIGHESGQFHFMEELASGAAYDNRADLGNTNPEAIRIAAAHGSTPGRFWKGHGPIQITGYHNHLAAMLALHVDCVEQPRLLCEPVHGCRAAGWFWSVNGLAKWADAGDIDGVSDLVNRGKKTVAIGDANGFAERKAIYERALEVIP</sequence>
<dbReference type="SUPFAM" id="SSF53955">
    <property type="entry name" value="Lysozyme-like"/>
    <property type="match status" value="1"/>
</dbReference>
<dbReference type="RefSeq" id="WP_088757410.1">
    <property type="nucleotide sequence ID" value="NZ_NJGV01000031.1"/>
</dbReference>
<dbReference type="InterPro" id="IPR023346">
    <property type="entry name" value="Lysozyme-like_dom_sf"/>
</dbReference>
<dbReference type="Pfam" id="PF00182">
    <property type="entry name" value="Glyco_hydro_19"/>
    <property type="match status" value="1"/>
</dbReference>
<accession>A0A225SMA7</accession>
<organism evidence="2 3">
    <name type="scientific">Herbaspirillum aquaticum</name>
    <dbReference type="NCBI Taxonomy" id="568783"/>
    <lineage>
        <taxon>Bacteria</taxon>
        <taxon>Pseudomonadati</taxon>
        <taxon>Pseudomonadota</taxon>
        <taxon>Betaproteobacteria</taxon>
        <taxon>Burkholderiales</taxon>
        <taxon>Oxalobacteraceae</taxon>
        <taxon>Herbaspirillum</taxon>
    </lineage>
</organism>
<dbReference type="GO" id="GO:0006032">
    <property type="term" value="P:chitin catabolic process"/>
    <property type="evidence" value="ECO:0007669"/>
    <property type="project" value="InterPro"/>
</dbReference>
<feature type="domain" description="Glycoside hydrolase family 19 catalytic" evidence="1">
    <location>
        <begin position="39"/>
        <end position="143"/>
    </location>
</feature>
<comment type="caution">
    <text evidence="2">The sequence shown here is derived from an EMBL/GenBank/DDBJ whole genome shotgun (WGS) entry which is preliminary data.</text>
</comment>
<dbReference type="GO" id="GO:0016998">
    <property type="term" value="P:cell wall macromolecule catabolic process"/>
    <property type="evidence" value="ECO:0007669"/>
    <property type="project" value="InterPro"/>
</dbReference>
<keyword evidence="3" id="KW-1185">Reference proteome</keyword>
<name>A0A225SMA7_9BURK</name>
<dbReference type="Proteomes" id="UP000214747">
    <property type="component" value="Unassembled WGS sequence"/>
</dbReference>
<reference evidence="2 3" key="1">
    <citation type="journal article" date="2010" name="Int. J. Syst. Evol. Microbiol.">
        <title>Reclassification of Herbaspirillum putei as a later heterotypic synonym of Herbaspirillum huttiense, with the description of H. huttiense subsp. huttiense subsp. nov. and H. huttiense subsp. putei subsp. nov., comb. nov., and description of Herbaspirillum aquaticum sp. nov.</title>
        <authorList>
            <person name="Dobritsa A.P."/>
            <person name="Reddy M.C."/>
            <person name="Samadpour M."/>
        </authorList>
    </citation>
    <scope>NUCLEOTIDE SEQUENCE [LARGE SCALE GENOMIC DNA]</scope>
    <source>
        <strain evidence="2 3">IEH 4430</strain>
    </source>
</reference>